<dbReference type="Pfam" id="PF01546">
    <property type="entry name" value="Peptidase_M20"/>
    <property type="match status" value="1"/>
</dbReference>
<evidence type="ECO:0000313" key="8">
    <source>
        <dbReference type="Proteomes" id="UP000264702"/>
    </source>
</evidence>
<dbReference type="InterPro" id="IPR050072">
    <property type="entry name" value="Peptidase_M20A"/>
</dbReference>
<dbReference type="Proteomes" id="UP000264702">
    <property type="component" value="Unassembled WGS sequence"/>
</dbReference>
<dbReference type="AlphaFoldDB" id="A0A372INW4"/>
<dbReference type="InterPro" id="IPR011650">
    <property type="entry name" value="Peptidase_M20_dimer"/>
</dbReference>
<dbReference type="PANTHER" id="PTHR43808:SF9">
    <property type="entry name" value="BLL0789 PROTEIN"/>
    <property type="match status" value="1"/>
</dbReference>
<evidence type="ECO:0000256" key="1">
    <source>
        <dbReference type="ARBA" id="ARBA00001947"/>
    </source>
</evidence>
<evidence type="ECO:0000256" key="5">
    <source>
        <dbReference type="PIRSR" id="PIRSR037238-1"/>
    </source>
</evidence>
<dbReference type="EMBL" id="QVQT01000004">
    <property type="protein sequence ID" value="RFU16585.1"/>
    <property type="molecule type" value="Genomic_DNA"/>
</dbReference>
<protein>
    <submittedName>
        <fullName evidence="7">M20 family peptidase</fullName>
    </submittedName>
</protein>
<evidence type="ECO:0000256" key="2">
    <source>
        <dbReference type="ARBA" id="ARBA00022723"/>
    </source>
</evidence>
<evidence type="ECO:0000313" key="7">
    <source>
        <dbReference type="EMBL" id="RFU16585.1"/>
    </source>
</evidence>
<dbReference type="SUPFAM" id="SSF53187">
    <property type="entry name" value="Zn-dependent exopeptidases"/>
    <property type="match status" value="1"/>
</dbReference>
<comment type="caution">
    <text evidence="7">The sequence shown here is derived from an EMBL/GenBank/DDBJ whole genome shotgun (WGS) entry which is preliminary data.</text>
</comment>
<dbReference type="OrthoDB" id="9783294at2"/>
<keyword evidence="4" id="KW-0862">Zinc</keyword>
<dbReference type="GO" id="GO:0046872">
    <property type="term" value="F:metal ion binding"/>
    <property type="evidence" value="ECO:0007669"/>
    <property type="project" value="UniProtKB-KW"/>
</dbReference>
<dbReference type="CDD" id="cd03885">
    <property type="entry name" value="M20_CPDG2"/>
    <property type="match status" value="1"/>
</dbReference>
<feature type="domain" description="Peptidase M20 dimerisation" evidence="6">
    <location>
        <begin position="169"/>
        <end position="261"/>
    </location>
</feature>
<evidence type="ECO:0000256" key="3">
    <source>
        <dbReference type="ARBA" id="ARBA00022801"/>
    </source>
</evidence>
<proteinExistence type="predicted"/>
<dbReference type="Gene3D" id="3.40.630.10">
    <property type="entry name" value="Zn peptidases"/>
    <property type="match status" value="1"/>
</dbReference>
<dbReference type="PANTHER" id="PTHR43808">
    <property type="entry name" value="ACETYLORNITHINE DEACETYLASE"/>
    <property type="match status" value="1"/>
</dbReference>
<dbReference type="PROSITE" id="PS00758">
    <property type="entry name" value="ARGE_DAPE_CPG2_1"/>
    <property type="match status" value="1"/>
</dbReference>
<dbReference type="InterPro" id="IPR036264">
    <property type="entry name" value="Bact_exopeptidase_dim_dom"/>
</dbReference>
<gene>
    <name evidence="7" type="ORF">D0Y96_14145</name>
</gene>
<evidence type="ECO:0000259" key="6">
    <source>
        <dbReference type="Pfam" id="PF07687"/>
    </source>
</evidence>
<dbReference type="GO" id="GO:0016787">
    <property type="term" value="F:hydrolase activity"/>
    <property type="evidence" value="ECO:0007669"/>
    <property type="project" value="UniProtKB-KW"/>
</dbReference>
<dbReference type="InterPro" id="IPR002933">
    <property type="entry name" value="Peptidase_M20"/>
</dbReference>
<dbReference type="SUPFAM" id="SSF55031">
    <property type="entry name" value="Bacterial exopeptidase dimerisation domain"/>
    <property type="match status" value="1"/>
</dbReference>
<keyword evidence="3" id="KW-0378">Hydrolase</keyword>
<dbReference type="Pfam" id="PF07687">
    <property type="entry name" value="M20_dimer"/>
    <property type="match status" value="1"/>
</dbReference>
<dbReference type="PIRSF" id="PIRSF037238">
    <property type="entry name" value="Carboxypeptidase_G2"/>
    <property type="match status" value="1"/>
</dbReference>
<dbReference type="InterPro" id="IPR017150">
    <property type="entry name" value="Pept_M20_glutamate_carboxypep"/>
</dbReference>
<feature type="active site" evidence="5">
    <location>
        <position position="73"/>
    </location>
</feature>
<accession>A0A372INW4</accession>
<evidence type="ECO:0000256" key="4">
    <source>
        <dbReference type="ARBA" id="ARBA00022833"/>
    </source>
</evidence>
<dbReference type="InterPro" id="IPR001261">
    <property type="entry name" value="ArgE/DapE_CS"/>
</dbReference>
<reference evidence="7 8" key="1">
    <citation type="submission" date="2018-08" db="EMBL/GenBank/DDBJ databases">
        <title>Acidipila sp. 4G-K13, an acidobacterium isolated from forest soil.</title>
        <authorList>
            <person name="Gao Z.-H."/>
            <person name="Qiu L.-H."/>
        </authorList>
    </citation>
    <scope>NUCLEOTIDE SEQUENCE [LARGE SCALE GENOMIC DNA]</scope>
    <source>
        <strain evidence="7 8">4G-K13</strain>
    </source>
</reference>
<organism evidence="7 8">
    <name type="scientific">Paracidobacterium acidisoli</name>
    <dbReference type="NCBI Taxonomy" id="2303751"/>
    <lineage>
        <taxon>Bacteria</taxon>
        <taxon>Pseudomonadati</taxon>
        <taxon>Acidobacteriota</taxon>
        <taxon>Terriglobia</taxon>
        <taxon>Terriglobales</taxon>
        <taxon>Acidobacteriaceae</taxon>
        <taxon>Paracidobacterium</taxon>
    </lineage>
</organism>
<dbReference type="Gene3D" id="3.30.70.360">
    <property type="match status" value="1"/>
</dbReference>
<keyword evidence="2" id="KW-0479">Metal-binding</keyword>
<feature type="active site" description="Proton acceptor" evidence="5">
    <location>
        <position position="133"/>
    </location>
</feature>
<name>A0A372INW4_9BACT</name>
<comment type="cofactor">
    <cofactor evidence="1">
        <name>Zn(2+)</name>
        <dbReference type="ChEBI" id="CHEBI:29105"/>
    </cofactor>
</comment>
<sequence length="363" mass="38736">MLRRLSELVHIESPSGDKAAVDRAVASVASWCEAASGRVRLHRQREFGNLLEASFRPRRSSSSKPILLLGHLDTVWEIGTLRNMPWREEKGQIGGPGILDMKAGVVMALTALQILQEHNALSRPVILLLHSDEEVGSHVSRPLTEKIACRCEAVYVLEPAQGDQGAYKTARKGIGNYRLDVNGIASHSGVDFSAGHSAVLELARQIERIAALTDPKRGITVNPGVIGGGTRSNVVAAHAWVDIDVRIARAGDAPRIDRALRRLRPVDRNCSLHISGGLNRPPMERTRGTVALFRRAQHFAAALGFSLEEAATGGGSDGNFTAALGIPTLDGMGAVGAGAHAAHEHILAASLIPRTALLAAMLL</sequence>
<keyword evidence="8" id="KW-1185">Reference proteome</keyword>